<dbReference type="PANTHER" id="PTHR40448">
    <property type="entry name" value="TWO-COMPONENT SENSOR HISTIDINE KINASE"/>
    <property type="match status" value="1"/>
</dbReference>
<dbReference type="GO" id="GO:0042802">
    <property type="term" value="F:identical protein binding"/>
    <property type="evidence" value="ECO:0007669"/>
    <property type="project" value="TreeGrafter"/>
</dbReference>
<feature type="transmembrane region" description="Helical" evidence="1">
    <location>
        <begin position="286"/>
        <end position="306"/>
    </location>
</feature>
<feature type="domain" description="Sensor histidine kinase NatK-like C-terminal" evidence="2">
    <location>
        <begin position="523"/>
        <end position="619"/>
    </location>
</feature>
<comment type="caution">
    <text evidence="3">The sequence shown here is derived from an EMBL/GenBank/DDBJ whole genome shotgun (WGS) entry which is preliminary data.</text>
</comment>
<keyword evidence="1" id="KW-0472">Membrane</keyword>
<evidence type="ECO:0000313" key="4">
    <source>
        <dbReference type="Proteomes" id="UP001205919"/>
    </source>
</evidence>
<feature type="transmembrane region" description="Helical" evidence="1">
    <location>
        <begin position="231"/>
        <end position="249"/>
    </location>
</feature>
<dbReference type="Pfam" id="PF14501">
    <property type="entry name" value="HATPase_c_5"/>
    <property type="match status" value="1"/>
</dbReference>
<evidence type="ECO:0000313" key="3">
    <source>
        <dbReference type="EMBL" id="MCQ4813692.1"/>
    </source>
</evidence>
<evidence type="ECO:0000256" key="1">
    <source>
        <dbReference type="SAM" id="Phobius"/>
    </source>
</evidence>
<keyword evidence="4" id="KW-1185">Reference proteome</keyword>
<sequence>MRRRLLPLAAAAVLSALFLLFVCKFDNKYTYPSPQPIGGVLWLDAAALKKHPAGFLRDGWIVYPGKLLTPREIREGKWRREEIRIGGGALTDGKSPVGAATYHLRIRLPEEERGYALELPEIFSAYKLYVNGHETEQVGDPAAGLELTGARLISFRAASSADIVIAAANRNHFYGGLVYPPAFGETRAVQRIILARLARALAVVAFALASAAASLYFAVALAYVPARLYSLLCLAFIGSSSYPIIHALFDLPLRPWYALEIFCGYLAIALAVTLHNRICGVTGRRARVVECAAYLVAAASLAYGFLSPRLPFAAELFPEMIFLYKSAVAAYLIKGAIGAGTAGKTESSPLPLLCADVFFAAAILFDRIYPEFEPIITGWFPEMGTFALVAAIGIQLWRDLAQAWRERRALRENERRAEKELGIHLSYIEALREKIDENRRFRHDHRQLLHTLTALAAGGDEKTLHEYIKNLENAAPPASAVKYSENAVIDALIGHYAAAAKKNGLPFDVIAPIPADFALSDTELCRALGNLIENAADAAAGAKAPYVRVSGSETNAQSIIIIANSYGGTIKKRGGKYLSSKHEGAGLGIASAQKIAEQNGGSLIIETTEKTFTATLFLPKAGR</sequence>
<dbReference type="GO" id="GO:0005524">
    <property type="term" value="F:ATP binding"/>
    <property type="evidence" value="ECO:0007669"/>
    <property type="project" value="UniProtKB-KW"/>
</dbReference>
<dbReference type="Proteomes" id="UP001205919">
    <property type="component" value="Unassembled WGS sequence"/>
</dbReference>
<dbReference type="SUPFAM" id="SSF55874">
    <property type="entry name" value="ATPase domain of HSP90 chaperone/DNA topoisomerase II/histidine kinase"/>
    <property type="match status" value="1"/>
</dbReference>
<keyword evidence="1" id="KW-0812">Transmembrane</keyword>
<protein>
    <submittedName>
        <fullName evidence="3">ATP-binding protein</fullName>
    </submittedName>
</protein>
<keyword evidence="3" id="KW-0067">ATP-binding</keyword>
<dbReference type="CDD" id="cd16935">
    <property type="entry name" value="HATPase_AgrC-ComD-like"/>
    <property type="match status" value="1"/>
</dbReference>
<dbReference type="PANTHER" id="PTHR40448:SF1">
    <property type="entry name" value="TWO-COMPONENT SENSOR HISTIDINE KINASE"/>
    <property type="match status" value="1"/>
</dbReference>
<dbReference type="Gene3D" id="3.30.565.10">
    <property type="entry name" value="Histidine kinase-like ATPase, C-terminal domain"/>
    <property type="match status" value="1"/>
</dbReference>
<dbReference type="RefSeq" id="WP_008708556.1">
    <property type="nucleotide sequence ID" value="NZ_CABKQM010000001.1"/>
</dbReference>
<feature type="transmembrane region" description="Helical" evidence="1">
    <location>
        <begin position="200"/>
        <end position="224"/>
    </location>
</feature>
<proteinExistence type="predicted"/>
<dbReference type="AlphaFoldDB" id="A0AAW5K161"/>
<keyword evidence="3" id="KW-0547">Nucleotide-binding</keyword>
<keyword evidence="1" id="KW-1133">Transmembrane helix</keyword>
<dbReference type="InterPro" id="IPR036890">
    <property type="entry name" value="HATPase_C_sf"/>
</dbReference>
<dbReference type="EMBL" id="JANFYT010000007">
    <property type="protein sequence ID" value="MCQ4813692.1"/>
    <property type="molecule type" value="Genomic_DNA"/>
</dbReference>
<feature type="transmembrane region" description="Helical" evidence="1">
    <location>
        <begin position="255"/>
        <end position="274"/>
    </location>
</feature>
<evidence type="ECO:0000259" key="2">
    <source>
        <dbReference type="Pfam" id="PF14501"/>
    </source>
</evidence>
<dbReference type="InterPro" id="IPR032834">
    <property type="entry name" value="NatK-like_C"/>
</dbReference>
<reference evidence="3 4" key="1">
    <citation type="submission" date="2022-06" db="EMBL/GenBank/DDBJ databases">
        <title>Isolation of gut microbiota from human fecal samples.</title>
        <authorList>
            <person name="Pamer E.G."/>
            <person name="Barat B."/>
            <person name="Waligurski E."/>
            <person name="Medina S."/>
            <person name="Paddock L."/>
            <person name="Mostad J."/>
        </authorList>
    </citation>
    <scope>NUCLEOTIDE SEQUENCE [LARGE SCALE GENOMIC DNA]</scope>
    <source>
        <strain evidence="3 4">DFI.9.90</strain>
    </source>
</reference>
<accession>A0AAW5K161</accession>
<name>A0AAW5K161_9BACT</name>
<gene>
    <name evidence="3" type="ORF">NE630_04530</name>
</gene>
<organism evidence="3 4">
    <name type="scientific">Cloacibacillus evryensis</name>
    <dbReference type="NCBI Taxonomy" id="508460"/>
    <lineage>
        <taxon>Bacteria</taxon>
        <taxon>Thermotogati</taxon>
        <taxon>Synergistota</taxon>
        <taxon>Synergistia</taxon>
        <taxon>Synergistales</taxon>
        <taxon>Synergistaceae</taxon>
        <taxon>Cloacibacillus</taxon>
    </lineage>
</organism>